<accession>A0A2T1EGQ5</accession>
<reference evidence="2" key="1">
    <citation type="submission" date="2018-02" db="EMBL/GenBank/DDBJ databases">
        <authorList>
            <person name="Moore K."/>
            <person name="Momper L."/>
        </authorList>
    </citation>
    <scope>NUCLEOTIDE SEQUENCE [LARGE SCALE GENOMIC DNA]</scope>
    <source>
        <strain evidence="2">ULC18</strain>
    </source>
</reference>
<evidence type="ECO:0000313" key="1">
    <source>
        <dbReference type="EMBL" id="PSB31878.1"/>
    </source>
</evidence>
<dbReference type="Proteomes" id="UP000239576">
    <property type="component" value="Unassembled WGS sequence"/>
</dbReference>
<evidence type="ECO:0000313" key="2">
    <source>
        <dbReference type="Proteomes" id="UP000239576"/>
    </source>
</evidence>
<dbReference type="AlphaFoldDB" id="A0A2T1EGQ5"/>
<proteinExistence type="predicted"/>
<sequence>MKTVTREDSATRATRRATFFTRKYAFSFVVACFLTAAATNHGNSKVFQCNRLVAIVNEAADAQPDALGQTITEDNRRLLKTAIQLDGYADQLELMEFSNQQIEGFQWQFIKLYRDTSKASGAVVTAPASNFKVVSQVNRTLIETQAREGSLVQAVNRYCQAE</sequence>
<comment type="caution">
    <text evidence="1">The sequence shown here is derived from an EMBL/GenBank/DDBJ whole genome shotgun (WGS) entry which is preliminary data.</text>
</comment>
<keyword evidence="2" id="KW-1185">Reference proteome</keyword>
<name>A0A2T1EGQ5_9CYAN</name>
<dbReference type="RefSeq" id="WP_106255510.1">
    <property type="nucleotide sequence ID" value="NZ_CAWNSW010000125.1"/>
</dbReference>
<gene>
    <name evidence="1" type="ORF">C7B82_06580</name>
</gene>
<reference evidence="1 2" key="2">
    <citation type="submission" date="2018-03" db="EMBL/GenBank/DDBJ databases">
        <title>The ancient ancestry and fast evolution of plastids.</title>
        <authorList>
            <person name="Moore K.R."/>
            <person name="Magnabosco C."/>
            <person name="Momper L."/>
            <person name="Gold D.A."/>
            <person name="Bosak T."/>
            <person name="Fournier G.P."/>
        </authorList>
    </citation>
    <scope>NUCLEOTIDE SEQUENCE [LARGE SCALE GENOMIC DNA]</scope>
    <source>
        <strain evidence="1 2">ULC18</strain>
    </source>
</reference>
<organism evidence="1 2">
    <name type="scientific">Stenomitos frigidus ULC18</name>
    <dbReference type="NCBI Taxonomy" id="2107698"/>
    <lineage>
        <taxon>Bacteria</taxon>
        <taxon>Bacillati</taxon>
        <taxon>Cyanobacteriota</taxon>
        <taxon>Cyanophyceae</taxon>
        <taxon>Leptolyngbyales</taxon>
        <taxon>Leptolyngbyaceae</taxon>
        <taxon>Stenomitos</taxon>
    </lineage>
</organism>
<protein>
    <submittedName>
        <fullName evidence="1">Uncharacterized protein</fullName>
    </submittedName>
</protein>
<dbReference type="EMBL" id="PVWK01000031">
    <property type="protein sequence ID" value="PSB31878.1"/>
    <property type="molecule type" value="Genomic_DNA"/>
</dbReference>
<dbReference type="OrthoDB" id="572662at2"/>